<dbReference type="SMART" id="SM00322">
    <property type="entry name" value="KH"/>
    <property type="match status" value="3"/>
</dbReference>
<feature type="domain" description="K Homology" evidence="4">
    <location>
        <begin position="331"/>
        <end position="385"/>
    </location>
</feature>
<keyword evidence="2" id="KW-0694">RNA-binding</keyword>
<keyword evidence="1" id="KW-0677">Repeat</keyword>
<evidence type="ECO:0000313" key="6">
    <source>
        <dbReference type="Proteomes" id="UP001217089"/>
    </source>
</evidence>
<dbReference type="InterPro" id="IPR004087">
    <property type="entry name" value="KH_dom"/>
</dbReference>
<protein>
    <recommendedName>
        <fullName evidence="4">K Homology domain-containing protein</fullName>
    </recommendedName>
</protein>
<evidence type="ECO:0000259" key="4">
    <source>
        <dbReference type="SMART" id="SM00322"/>
    </source>
</evidence>
<feature type="domain" description="K Homology" evidence="4">
    <location>
        <begin position="143"/>
        <end position="213"/>
    </location>
</feature>
<feature type="domain" description="K Homology" evidence="4">
    <location>
        <begin position="239"/>
        <end position="311"/>
    </location>
</feature>
<organism evidence="5 6">
    <name type="scientific">Tegillarca granosa</name>
    <name type="common">Malaysian cockle</name>
    <name type="synonym">Anadara granosa</name>
    <dbReference type="NCBI Taxonomy" id="220873"/>
    <lineage>
        <taxon>Eukaryota</taxon>
        <taxon>Metazoa</taxon>
        <taxon>Spiralia</taxon>
        <taxon>Lophotrochozoa</taxon>
        <taxon>Mollusca</taxon>
        <taxon>Bivalvia</taxon>
        <taxon>Autobranchia</taxon>
        <taxon>Pteriomorphia</taxon>
        <taxon>Arcoida</taxon>
        <taxon>Arcoidea</taxon>
        <taxon>Arcidae</taxon>
        <taxon>Tegillarca</taxon>
    </lineage>
</organism>
<keyword evidence="6" id="KW-1185">Reference proteome</keyword>
<name>A0ABQ9E658_TEGGR</name>
<evidence type="ECO:0000256" key="2">
    <source>
        <dbReference type="PROSITE-ProRule" id="PRU00117"/>
    </source>
</evidence>
<dbReference type="CDD" id="cd22396">
    <property type="entry name" value="KH-I_FUBP_rpt1"/>
    <property type="match status" value="1"/>
</dbReference>
<dbReference type="InterPro" id="IPR004088">
    <property type="entry name" value="KH_dom_type_1"/>
</dbReference>
<dbReference type="Pfam" id="PF00013">
    <property type="entry name" value="KH_1"/>
    <property type="match status" value="3"/>
</dbReference>
<dbReference type="InterPro" id="IPR036612">
    <property type="entry name" value="KH_dom_type_1_sf"/>
</dbReference>
<dbReference type="CDD" id="cd22397">
    <property type="entry name" value="KH-I_FUBP_rpt2"/>
    <property type="match status" value="1"/>
</dbReference>
<dbReference type="SUPFAM" id="SSF54791">
    <property type="entry name" value="Eukaryotic type KH-domain (KH-domain type I)"/>
    <property type="match status" value="3"/>
</dbReference>
<dbReference type="Gene3D" id="3.30.1370.10">
    <property type="entry name" value="K Homology domain, type 1"/>
    <property type="match status" value="3"/>
</dbReference>
<dbReference type="PANTHER" id="PTHR10288">
    <property type="entry name" value="KH DOMAIN CONTAINING RNA BINDING PROTEIN"/>
    <property type="match status" value="1"/>
</dbReference>
<dbReference type="Proteomes" id="UP001217089">
    <property type="component" value="Unassembled WGS sequence"/>
</dbReference>
<feature type="compositionally biased region" description="Polar residues" evidence="3">
    <location>
        <begin position="122"/>
        <end position="132"/>
    </location>
</feature>
<dbReference type="CDD" id="cd22398">
    <property type="entry name" value="KH-I_FUBP_rpt3"/>
    <property type="match status" value="1"/>
</dbReference>
<accession>A0ABQ9E658</accession>
<feature type="region of interest" description="Disordered" evidence="3">
    <location>
        <begin position="114"/>
        <end position="136"/>
    </location>
</feature>
<dbReference type="EMBL" id="JARBDR010000919">
    <property type="protein sequence ID" value="KAJ8300888.1"/>
    <property type="molecule type" value="Genomic_DNA"/>
</dbReference>
<evidence type="ECO:0000256" key="3">
    <source>
        <dbReference type="SAM" id="MobiDB-lite"/>
    </source>
</evidence>
<proteinExistence type="predicted"/>
<sequence length="387" mass="40333">MYPFRHLVRSREMDAGGQGPYDAQAAFADAVARARQIAAKINQPGTGGGDGGVPCMKRPFDSEGQGFDEPEAKKSAATLNDPIGAQLKAVSEQQSRSSAAIAAQEAAARINQQLGVGPPSQAPTGQPLSPSLQKPGAHAGLGMVVTEDYKVPDKMVGLIIGKGGEQITRLQAETGCKIQIAPDSGGMPDRPCTLTGSAASIAACKQQINDIITRGQAGNMMGGGGGGGGGGGMMDHGDGQNVIELMIPGNKVGLIIGKGGETIKVLQERAGVKMVMIQDSNIPSANEKPLRISGEPTKCQRAKEMVMDLLAEKEMENMGRGGFNSNDFGGGGYPMEIPVPRSLVGIVIGKNGEMIKKIQNETSAKVQFKPDDGSLPDRMCANHWTSR</sequence>
<evidence type="ECO:0000313" key="5">
    <source>
        <dbReference type="EMBL" id="KAJ8300888.1"/>
    </source>
</evidence>
<evidence type="ECO:0000256" key="1">
    <source>
        <dbReference type="ARBA" id="ARBA00022737"/>
    </source>
</evidence>
<reference evidence="5 6" key="1">
    <citation type="submission" date="2022-12" db="EMBL/GenBank/DDBJ databases">
        <title>Chromosome-level genome of Tegillarca granosa.</title>
        <authorList>
            <person name="Kim J."/>
        </authorList>
    </citation>
    <scope>NUCLEOTIDE SEQUENCE [LARGE SCALE GENOMIC DNA]</scope>
    <source>
        <strain evidence="5">Teg-2019</strain>
        <tissue evidence="5">Adductor muscle</tissue>
    </source>
</reference>
<comment type="caution">
    <text evidence="5">The sequence shown here is derived from an EMBL/GenBank/DDBJ whole genome shotgun (WGS) entry which is preliminary data.</text>
</comment>
<dbReference type="PROSITE" id="PS50084">
    <property type="entry name" value="KH_TYPE_1"/>
    <property type="match status" value="3"/>
</dbReference>
<gene>
    <name evidence="5" type="ORF">KUTeg_022407</name>
</gene>